<gene>
    <name evidence="16" type="primary">rsmB</name>
    <name evidence="16" type="ORF">ACFQ0F_09900</name>
</gene>
<evidence type="ECO:0000256" key="6">
    <source>
        <dbReference type="ARBA" id="ARBA00022552"/>
    </source>
</evidence>
<evidence type="ECO:0000256" key="11">
    <source>
        <dbReference type="ARBA" id="ARBA00030399"/>
    </source>
</evidence>
<dbReference type="InterPro" id="IPR023267">
    <property type="entry name" value="RCMT"/>
</dbReference>
<dbReference type="GO" id="GO:0008168">
    <property type="term" value="F:methyltransferase activity"/>
    <property type="evidence" value="ECO:0007669"/>
    <property type="project" value="UniProtKB-KW"/>
</dbReference>
<dbReference type="SUPFAM" id="SSF48013">
    <property type="entry name" value="NusB-like"/>
    <property type="match status" value="1"/>
</dbReference>
<dbReference type="NCBIfam" id="TIGR00563">
    <property type="entry name" value="rsmB"/>
    <property type="match status" value="1"/>
</dbReference>
<evidence type="ECO:0000256" key="9">
    <source>
        <dbReference type="ARBA" id="ARBA00022691"/>
    </source>
</evidence>
<dbReference type="EMBL" id="JBHTIT010000001">
    <property type="protein sequence ID" value="MFD0950698.1"/>
    <property type="molecule type" value="Genomic_DNA"/>
</dbReference>
<evidence type="ECO:0000256" key="2">
    <source>
        <dbReference type="ARBA" id="ARBA00004496"/>
    </source>
</evidence>
<evidence type="ECO:0000256" key="12">
    <source>
        <dbReference type="ARBA" id="ARBA00031088"/>
    </source>
</evidence>
<evidence type="ECO:0000256" key="13">
    <source>
        <dbReference type="ARBA" id="ARBA00047283"/>
    </source>
</evidence>
<dbReference type="PROSITE" id="PS01153">
    <property type="entry name" value="NOL1_NOP2_SUN"/>
    <property type="match status" value="1"/>
</dbReference>
<dbReference type="InterPro" id="IPR004573">
    <property type="entry name" value="rRNA_ssu_MeTfrase_B"/>
</dbReference>
<evidence type="ECO:0000256" key="14">
    <source>
        <dbReference type="PROSITE-ProRule" id="PRU01023"/>
    </source>
</evidence>
<evidence type="ECO:0000256" key="3">
    <source>
        <dbReference type="ARBA" id="ARBA00007494"/>
    </source>
</evidence>
<keyword evidence="8 14" id="KW-0808">Transferase</keyword>
<proteinExistence type="inferred from homology"/>
<feature type="binding site" evidence="14">
    <location>
        <position position="325"/>
    </location>
    <ligand>
        <name>S-adenosyl-L-methionine</name>
        <dbReference type="ChEBI" id="CHEBI:59789"/>
    </ligand>
</feature>
<feature type="active site" description="Nucleophile" evidence="14">
    <location>
        <position position="397"/>
    </location>
</feature>
<evidence type="ECO:0000256" key="7">
    <source>
        <dbReference type="ARBA" id="ARBA00022603"/>
    </source>
</evidence>
<keyword evidence="5" id="KW-0963">Cytoplasm</keyword>
<evidence type="ECO:0000256" key="8">
    <source>
        <dbReference type="ARBA" id="ARBA00022679"/>
    </source>
</evidence>
<comment type="function">
    <text evidence="1">Specifically methylates the cytosine at position 967 (m5C967) of 16S rRNA.</text>
</comment>
<evidence type="ECO:0000256" key="5">
    <source>
        <dbReference type="ARBA" id="ARBA00022490"/>
    </source>
</evidence>
<dbReference type="SUPFAM" id="SSF53335">
    <property type="entry name" value="S-adenosyl-L-methionine-dependent methyltransferases"/>
    <property type="match status" value="1"/>
</dbReference>
<dbReference type="EC" id="2.1.1.176" evidence="4"/>
<dbReference type="Pfam" id="PF01029">
    <property type="entry name" value="NusB"/>
    <property type="match status" value="1"/>
</dbReference>
<dbReference type="Gene3D" id="1.10.940.10">
    <property type="entry name" value="NusB-like"/>
    <property type="match status" value="1"/>
</dbReference>
<evidence type="ECO:0000256" key="1">
    <source>
        <dbReference type="ARBA" id="ARBA00002724"/>
    </source>
</evidence>
<dbReference type="InterPro" id="IPR029063">
    <property type="entry name" value="SAM-dependent_MTases_sf"/>
</dbReference>
<dbReference type="InterPro" id="IPR018314">
    <property type="entry name" value="RsmB/NOL1/NOP2-like_CS"/>
</dbReference>
<reference evidence="17" key="1">
    <citation type="journal article" date="2019" name="Int. J. Syst. Evol. Microbiol.">
        <title>The Global Catalogue of Microorganisms (GCM) 10K type strain sequencing project: providing services to taxonomists for standard genome sequencing and annotation.</title>
        <authorList>
            <consortium name="The Broad Institute Genomics Platform"/>
            <consortium name="The Broad Institute Genome Sequencing Center for Infectious Disease"/>
            <person name="Wu L."/>
            <person name="Ma J."/>
        </authorList>
    </citation>
    <scope>NUCLEOTIDE SEQUENCE [LARGE SCALE GENOMIC DNA]</scope>
    <source>
        <strain evidence="17">CCUG 63419</strain>
    </source>
</reference>
<dbReference type="PROSITE" id="PS51686">
    <property type="entry name" value="SAM_MT_RSMB_NOP"/>
    <property type="match status" value="1"/>
</dbReference>
<dbReference type="InterPro" id="IPR035926">
    <property type="entry name" value="NusB-like_sf"/>
</dbReference>
<keyword evidence="6" id="KW-0698">rRNA processing</keyword>
<dbReference type="PANTHER" id="PTHR22807:SF61">
    <property type="entry name" value="NOL1_NOP2_SUN FAMILY PROTEIN _ ANTITERMINATION NUSB DOMAIN-CONTAINING PROTEIN"/>
    <property type="match status" value="1"/>
</dbReference>
<dbReference type="NCBIfam" id="NF008149">
    <property type="entry name" value="PRK10901.1"/>
    <property type="match status" value="1"/>
</dbReference>
<comment type="catalytic activity">
    <reaction evidence="13">
        <text>cytidine(967) in 16S rRNA + S-adenosyl-L-methionine = 5-methylcytidine(967) in 16S rRNA + S-adenosyl-L-homocysteine + H(+)</text>
        <dbReference type="Rhea" id="RHEA:42748"/>
        <dbReference type="Rhea" id="RHEA-COMP:10219"/>
        <dbReference type="Rhea" id="RHEA-COMP:10220"/>
        <dbReference type="ChEBI" id="CHEBI:15378"/>
        <dbReference type="ChEBI" id="CHEBI:57856"/>
        <dbReference type="ChEBI" id="CHEBI:59789"/>
        <dbReference type="ChEBI" id="CHEBI:74483"/>
        <dbReference type="ChEBI" id="CHEBI:82748"/>
        <dbReference type="EC" id="2.1.1.176"/>
    </reaction>
</comment>
<accession>A0ABW3HIW0</accession>
<name>A0ABW3HIW0_9GAMM</name>
<keyword evidence="9 14" id="KW-0949">S-adenosyl-L-methionine</keyword>
<feature type="binding site" evidence="14">
    <location>
        <begin position="267"/>
        <end position="273"/>
    </location>
    <ligand>
        <name>S-adenosyl-L-methionine</name>
        <dbReference type="ChEBI" id="CHEBI:59789"/>
    </ligand>
</feature>
<dbReference type="InterPro" id="IPR001678">
    <property type="entry name" value="MeTrfase_RsmB-F_NOP2_dom"/>
</dbReference>
<evidence type="ECO:0000259" key="15">
    <source>
        <dbReference type="PROSITE" id="PS51686"/>
    </source>
</evidence>
<dbReference type="RefSeq" id="WP_379071661.1">
    <property type="nucleotide sequence ID" value="NZ_JBHTIT010000001.1"/>
</dbReference>
<comment type="caution">
    <text evidence="16">The sequence shown here is derived from an EMBL/GenBank/DDBJ whole genome shotgun (WGS) entry which is preliminary data.</text>
</comment>
<sequence length="458" mass="50230">MSSLSAKTHQSVRHGSTGKRQLGVRALAAQALAPALAGERSLSATLPGAQKLCRGEDIGLLQELVQGTARFAIYYRTLIKPLLQRATKDSEVEALLLIGAHQLLAMRIPDHAALAETVEAARQLGMEKLTGFINGVLRSLQRREAELVHAASVQRHAHPAWLLRAIQADWPIEANDIIEANNSSAPICLRVNRLRYSRSELLVELIEDGLPLEPTRFSPEGLRLIEPLPIHNLPALASGALSVQDEAAQLAALLLNPKAGERVLDACAAPGGKTAHLLELMPDMAHLVAIDNDAERLRRVQDNIERVTLASEDPLPVDIDTICADASDISSWWDGQTFDAILLDAPCTATGVIRRHPDIKLLRRATDVAQTTAIQARLLNMLWKTLRPGGRLLYVTCSLLKAENEDQIITFLKRTPDAKSIPLEKSGEMPGQWRPEGRQLLPEIDGHDGFYYAMLIKK</sequence>
<feature type="binding site" evidence="14">
    <location>
        <position position="344"/>
    </location>
    <ligand>
        <name>S-adenosyl-L-methionine</name>
        <dbReference type="ChEBI" id="CHEBI:59789"/>
    </ligand>
</feature>
<keyword evidence="10 14" id="KW-0694">RNA-binding</keyword>
<keyword evidence="17" id="KW-1185">Reference proteome</keyword>
<dbReference type="Gene3D" id="3.40.50.150">
    <property type="entry name" value="Vaccinia Virus protein VP39"/>
    <property type="match status" value="1"/>
</dbReference>
<feature type="binding site" evidence="14">
    <location>
        <position position="291"/>
    </location>
    <ligand>
        <name>S-adenosyl-L-methionine</name>
        <dbReference type="ChEBI" id="CHEBI:59789"/>
    </ligand>
</feature>
<organism evidence="16 17">
    <name type="scientific">Paraperlucidibaca wandonensis</name>
    <dbReference type="NCBI Taxonomy" id="1268273"/>
    <lineage>
        <taxon>Bacteria</taxon>
        <taxon>Pseudomonadati</taxon>
        <taxon>Pseudomonadota</taxon>
        <taxon>Gammaproteobacteria</taxon>
        <taxon>Moraxellales</taxon>
        <taxon>Moraxellaceae</taxon>
        <taxon>Paraperlucidibaca</taxon>
    </lineage>
</organism>
<evidence type="ECO:0000313" key="17">
    <source>
        <dbReference type="Proteomes" id="UP001597044"/>
    </source>
</evidence>
<dbReference type="InterPro" id="IPR054728">
    <property type="entry name" value="RsmB-like_ferredoxin"/>
</dbReference>
<comment type="similarity">
    <text evidence="3 14">Belongs to the class I-like SAM-binding methyltransferase superfamily. RsmB/NOP family.</text>
</comment>
<dbReference type="PRINTS" id="PR02008">
    <property type="entry name" value="RCMTFAMILY"/>
</dbReference>
<feature type="domain" description="SAM-dependent MTase RsmB/NOP-type" evidence="15">
    <location>
        <begin position="177"/>
        <end position="458"/>
    </location>
</feature>
<evidence type="ECO:0000256" key="4">
    <source>
        <dbReference type="ARBA" id="ARBA00012140"/>
    </source>
</evidence>
<dbReference type="GO" id="GO:0032259">
    <property type="term" value="P:methylation"/>
    <property type="evidence" value="ECO:0007669"/>
    <property type="project" value="UniProtKB-KW"/>
</dbReference>
<dbReference type="CDD" id="cd02440">
    <property type="entry name" value="AdoMet_MTases"/>
    <property type="match status" value="1"/>
</dbReference>
<evidence type="ECO:0000313" key="16">
    <source>
        <dbReference type="EMBL" id="MFD0950698.1"/>
    </source>
</evidence>
<dbReference type="PANTHER" id="PTHR22807">
    <property type="entry name" value="NOP2 YEAST -RELATED NOL1/NOP2/FMU SUN DOMAIN-CONTAINING"/>
    <property type="match status" value="1"/>
</dbReference>
<keyword evidence="7 14" id="KW-0489">Methyltransferase</keyword>
<dbReference type="Pfam" id="PF22458">
    <property type="entry name" value="RsmF-B_ferredox"/>
    <property type="match status" value="1"/>
</dbReference>
<dbReference type="InterPro" id="IPR049560">
    <property type="entry name" value="MeTrfase_RsmB-F_NOP2_cat"/>
</dbReference>
<dbReference type="Proteomes" id="UP001597044">
    <property type="component" value="Unassembled WGS sequence"/>
</dbReference>
<dbReference type="Pfam" id="PF01189">
    <property type="entry name" value="Methyltr_RsmB-F"/>
    <property type="match status" value="1"/>
</dbReference>
<comment type="subcellular location">
    <subcellularLocation>
        <location evidence="2">Cytoplasm</location>
    </subcellularLocation>
</comment>
<protein>
    <recommendedName>
        <fullName evidence="4">16S rRNA (cytosine(967)-C(5))-methyltransferase</fullName>
        <ecNumber evidence="4">2.1.1.176</ecNumber>
    </recommendedName>
    <alternativeName>
        <fullName evidence="11">16S rRNA m5C967 methyltransferase</fullName>
    </alternativeName>
    <alternativeName>
        <fullName evidence="12">rRNA (cytosine-C(5)-)-methyltransferase RsmB</fullName>
    </alternativeName>
</protein>
<dbReference type="InterPro" id="IPR006027">
    <property type="entry name" value="NusB_RsmB_TIM44"/>
</dbReference>
<evidence type="ECO:0000256" key="10">
    <source>
        <dbReference type="ARBA" id="ARBA00022884"/>
    </source>
</evidence>